<reference evidence="12" key="2">
    <citation type="submission" date="2025-09" db="UniProtKB">
        <authorList>
            <consortium name="Ensembl"/>
        </authorList>
    </citation>
    <scope>IDENTIFICATION</scope>
</reference>
<evidence type="ECO:0000256" key="5">
    <source>
        <dbReference type="ARBA" id="ARBA00022776"/>
    </source>
</evidence>
<evidence type="ECO:0000256" key="7">
    <source>
        <dbReference type="ARBA" id="ARBA00023306"/>
    </source>
</evidence>
<evidence type="ECO:0000256" key="9">
    <source>
        <dbReference type="SAM" id="MobiDB-lite"/>
    </source>
</evidence>
<comment type="similarity">
    <text evidence="8">Belongs to the sororin family.</text>
</comment>
<keyword evidence="13" id="KW-1185">Reference proteome</keyword>
<feature type="compositionally biased region" description="Basic and acidic residues" evidence="9">
    <location>
        <begin position="125"/>
        <end position="139"/>
    </location>
</feature>
<dbReference type="GO" id="GO:0051301">
    <property type="term" value="P:cell division"/>
    <property type="evidence" value="ECO:0007669"/>
    <property type="project" value="UniProtKB-KW"/>
</dbReference>
<sequence length="274" mass="29856">MSGRRTRSGGAAQRSGPRSPSPSKSLRRSQRKSGSDLPSILPEIWPKPPQEAPVRKPIVLKKIVAHAVEVPAAHSPRRSPRISFFLEKENNPPNREPAKEDLFKIHSVPLTPATTPVHSPNAESSSREGGLDARDVEMSKKVRRSYSRLETLGSASTSTPGRRSCFGFEGLLGAEDLSGVSPVVCSKSSEVPRVPEKPWAPDTTLPGISPPVVKQKRKKKVPEILVSEGQVLSSGSTCRVWVRCSSHCKSELDEWAAAMNAEFEAAEQFDLLVE</sequence>
<keyword evidence="6" id="KW-0539">Nucleus</keyword>
<dbReference type="GO" id="GO:0031536">
    <property type="term" value="P:positive regulation of exit from mitosis"/>
    <property type="evidence" value="ECO:0007669"/>
    <property type="project" value="TreeGrafter"/>
</dbReference>
<dbReference type="GO" id="GO:0005737">
    <property type="term" value="C:cytoplasm"/>
    <property type="evidence" value="ECO:0007669"/>
    <property type="project" value="Ensembl"/>
</dbReference>
<dbReference type="GO" id="GO:0007080">
    <property type="term" value="P:mitotic metaphase chromosome alignment"/>
    <property type="evidence" value="ECO:0007669"/>
    <property type="project" value="TreeGrafter"/>
</dbReference>
<evidence type="ECO:0000259" key="10">
    <source>
        <dbReference type="Pfam" id="PF09666"/>
    </source>
</evidence>
<evidence type="ECO:0000256" key="2">
    <source>
        <dbReference type="ARBA" id="ARBA00004286"/>
    </source>
</evidence>
<evidence type="ECO:0000313" key="12">
    <source>
        <dbReference type="Ensembl" id="ENSPCOP00000012291.1"/>
    </source>
</evidence>
<accession>A0A2K6FE66</accession>
<dbReference type="Pfam" id="PF09666">
    <property type="entry name" value="Sororin_middle"/>
    <property type="match status" value="1"/>
</dbReference>
<keyword evidence="7" id="KW-0131">Cell cycle</keyword>
<dbReference type="AlphaFoldDB" id="A0A2K6FE66"/>
<feature type="region of interest" description="Disordered" evidence="9">
    <location>
        <begin position="110"/>
        <end position="139"/>
    </location>
</feature>
<feature type="compositionally biased region" description="Low complexity" evidence="9">
    <location>
        <begin position="13"/>
        <end position="24"/>
    </location>
</feature>
<feature type="region of interest" description="Disordered" evidence="9">
    <location>
        <begin position="1"/>
        <end position="52"/>
    </location>
</feature>
<name>A0A2K6FE66_PROCO</name>
<dbReference type="GO" id="GO:0044877">
    <property type="term" value="F:protein-containing complex binding"/>
    <property type="evidence" value="ECO:0007669"/>
    <property type="project" value="Ensembl"/>
</dbReference>
<dbReference type="PANTHER" id="PTHR31092:SF2">
    <property type="entry name" value="SORORIN"/>
    <property type="match status" value="1"/>
</dbReference>
<evidence type="ECO:0000256" key="3">
    <source>
        <dbReference type="ARBA" id="ARBA00022454"/>
    </source>
</evidence>
<gene>
    <name evidence="12" type="primary">CDCA5</name>
</gene>
<evidence type="ECO:0000256" key="8">
    <source>
        <dbReference type="ARBA" id="ARBA00093465"/>
    </source>
</evidence>
<dbReference type="GO" id="GO:0007064">
    <property type="term" value="P:mitotic sister chromatid cohesion"/>
    <property type="evidence" value="ECO:0007669"/>
    <property type="project" value="Ensembl"/>
</dbReference>
<dbReference type="OMA" id="KKVQQID"/>
<feature type="compositionally biased region" description="Basic and acidic residues" evidence="9">
    <location>
        <begin position="86"/>
        <end position="98"/>
    </location>
</feature>
<organism evidence="12 13">
    <name type="scientific">Propithecus coquereli</name>
    <name type="common">Coquerel's sifaka</name>
    <name type="synonym">Propithecus verreauxi coquereli</name>
    <dbReference type="NCBI Taxonomy" id="379532"/>
    <lineage>
        <taxon>Eukaryota</taxon>
        <taxon>Metazoa</taxon>
        <taxon>Chordata</taxon>
        <taxon>Craniata</taxon>
        <taxon>Vertebrata</taxon>
        <taxon>Euteleostomi</taxon>
        <taxon>Mammalia</taxon>
        <taxon>Eutheria</taxon>
        <taxon>Euarchontoglires</taxon>
        <taxon>Primates</taxon>
        <taxon>Strepsirrhini</taxon>
        <taxon>Lemuriformes</taxon>
        <taxon>Indriidae</taxon>
        <taxon>Propithecus</taxon>
    </lineage>
</organism>
<comment type="subcellular location">
    <subcellularLocation>
        <location evidence="2">Chromosome</location>
    </subcellularLocation>
    <subcellularLocation>
        <location evidence="1">Nucleus</location>
    </subcellularLocation>
</comment>
<feature type="domain" description="Sororin C-terminal region" evidence="11">
    <location>
        <begin position="251"/>
        <end position="274"/>
    </location>
</feature>
<dbReference type="Ensembl" id="ENSPCOT00000022888.1">
    <property type="protein sequence ID" value="ENSPCOP00000012291.1"/>
    <property type="gene ID" value="ENSPCOG00000017707.1"/>
</dbReference>
<dbReference type="InterPro" id="IPR057337">
    <property type="entry name" value="Sororin_C"/>
</dbReference>
<keyword evidence="5" id="KW-0498">Mitosis</keyword>
<protein>
    <submittedName>
        <fullName evidence="12">Cell division cycle associated 5</fullName>
    </submittedName>
</protein>
<feature type="compositionally biased region" description="Polar residues" evidence="9">
    <location>
        <begin position="112"/>
        <end position="124"/>
    </location>
</feature>
<keyword evidence="3" id="KW-0158">Chromosome</keyword>
<dbReference type="STRING" id="379532.ENSPCOP00000012291"/>
<dbReference type="InterPro" id="IPR018605">
    <property type="entry name" value="Sororin"/>
</dbReference>
<feature type="region of interest" description="Disordered" evidence="9">
    <location>
        <begin position="70"/>
        <end position="98"/>
    </location>
</feature>
<dbReference type="GO" id="GO:0006302">
    <property type="term" value="P:double-strand break repair"/>
    <property type="evidence" value="ECO:0007669"/>
    <property type="project" value="Ensembl"/>
</dbReference>
<evidence type="ECO:0000256" key="4">
    <source>
        <dbReference type="ARBA" id="ARBA00022618"/>
    </source>
</evidence>
<dbReference type="GO" id="GO:0005654">
    <property type="term" value="C:nucleoplasm"/>
    <property type="evidence" value="ECO:0007669"/>
    <property type="project" value="Ensembl"/>
</dbReference>
<evidence type="ECO:0000256" key="1">
    <source>
        <dbReference type="ARBA" id="ARBA00004123"/>
    </source>
</evidence>
<reference evidence="12" key="1">
    <citation type="submission" date="2025-08" db="UniProtKB">
        <authorList>
            <consortium name="Ensembl"/>
        </authorList>
    </citation>
    <scope>IDENTIFICATION</scope>
</reference>
<feature type="domain" description="Sororin-like middle region" evidence="10">
    <location>
        <begin position="89"/>
        <end position="215"/>
    </location>
</feature>
<dbReference type="GeneTree" id="ENSGT00390000010028"/>
<dbReference type="PANTHER" id="PTHR31092">
    <property type="entry name" value="SORORIN"/>
    <property type="match status" value="1"/>
</dbReference>
<dbReference type="InterPro" id="IPR057261">
    <property type="entry name" value="Sororin-like_M"/>
</dbReference>
<evidence type="ECO:0000313" key="13">
    <source>
        <dbReference type="Proteomes" id="UP000233160"/>
    </source>
</evidence>
<proteinExistence type="inferred from homology"/>
<dbReference type="GO" id="GO:0000785">
    <property type="term" value="C:chromatin"/>
    <property type="evidence" value="ECO:0007669"/>
    <property type="project" value="Ensembl"/>
</dbReference>
<evidence type="ECO:0000256" key="6">
    <source>
        <dbReference type="ARBA" id="ARBA00023242"/>
    </source>
</evidence>
<dbReference type="Pfam" id="PF25220">
    <property type="entry name" value="Sororin_C"/>
    <property type="match status" value="1"/>
</dbReference>
<dbReference type="Proteomes" id="UP000233160">
    <property type="component" value="Unassembled WGS sequence"/>
</dbReference>
<keyword evidence="4" id="KW-0132">Cell division</keyword>
<evidence type="ECO:0000259" key="11">
    <source>
        <dbReference type="Pfam" id="PF25220"/>
    </source>
</evidence>